<feature type="region of interest" description="Disordered" evidence="1">
    <location>
        <begin position="201"/>
        <end position="239"/>
    </location>
</feature>
<dbReference type="SUPFAM" id="SSF103642">
    <property type="entry name" value="Sec-C motif"/>
    <property type="match status" value="1"/>
</dbReference>
<dbReference type="EMBL" id="HBEF01003295">
    <property type="protein sequence ID" value="CAD8329989.1"/>
    <property type="molecule type" value="Transcribed_RNA"/>
</dbReference>
<feature type="compositionally biased region" description="Acidic residues" evidence="1">
    <location>
        <begin position="216"/>
        <end position="227"/>
    </location>
</feature>
<proteinExistence type="predicted"/>
<name>A0A7R9WNB6_9STRA</name>
<accession>A0A7R9WNB6</accession>
<evidence type="ECO:0000313" key="2">
    <source>
        <dbReference type="EMBL" id="CAD8329989.1"/>
    </source>
</evidence>
<evidence type="ECO:0000256" key="1">
    <source>
        <dbReference type="SAM" id="MobiDB-lite"/>
    </source>
</evidence>
<reference evidence="2" key="1">
    <citation type="submission" date="2021-01" db="EMBL/GenBank/DDBJ databases">
        <authorList>
            <person name="Corre E."/>
            <person name="Pelletier E."/>
            <person name="Niang G."/>
            <person name="Scheremetjew M."/>
            <person name="Finn R."/>
            <person name="Kale V."/>
            <person name="Holt S."/>
            <person name="Cochrane G."/>
            <person name="Meng A."/>
            <person name="Brown T."/>
            <person name="Cohen L."/>
        </authorList>
    </citation>
    <scope>NUCLEOTIDE SEQUENCE</scope>
    <source>
        <strain evidence="2">CCMP3328</strain>
    </source>
</reference>
<protein>
    <submittedName>
        <fullName evidence="2">Uncharacterized protein</fullName>
    </submittedName>
</protein>
<dbReference type="Gene3D" id="3.10.450.50">
    <property type="match status" value="1"/>
</dbReference>
<organism evidence="2">
    <name type="scientific">Craspedostauros australis</name>
    <dbReference type="NCBI Taxonomy" id="1486917"/>
    <lineage>
        <taxon>Eukaryota</taxon>
        <taxon>Sar</taxon>
        <taxon>Stramenopiles</taxon>
        <taxon>Ochrophyta</taxon>
        <taxon>Bacillariophyta</taxon>
        <taxon>Bacillariophyceae</taxon>
        <taxon>Bacillariophycidae</taxon>
        <taxon>Naviculales</taxon>
        <taxon>Naviculaceae</taxon>
        <taxon>Craspedostauros</taxon>
    </lineage>
</organism>
<dbReference type="InterPro" id="IPR004027">
    <property type="entry name" value="SEC_C_motif"/>
</dbReference>
<sequence>MAAFTIDHGHKHSEGSDLLLSFHDNDHYNSVRLSGSTPSGHSSTVASKADVKRNDASSKRRDDDSTMKKQTQRQEGGGGGATDQEAGTESLSDTDAFDAGDDYSGTGATSTSLHSRSDGKGGSEVPTQSNSGAECKQSDDLARGRTSANPQGRPKLGSGMLGDRSAIRVKMRVTKKGPCPCGSGQQYKKCCLVREKANKRKEKIKATASSSSAAAEDSDYDPNGDEASEMKGNFRVLEI</sequence>
<feature type="region of interest" description="Disordered" evidence="1">
    <location>
        <begin position="1"/>
        <end position="165"/>
    </location>
</feature>
<dbReference type="Pfam" id="PF02810">
    <property type="entry name" value="SEC-C"/>
    <property type="match status" value="1"/>
</dbReference>
<feature type="compositionally biased region" description="Basic and acidic residues" evidence="1">
    <location>
        <begin position="49"/>
        <end position="67"/>
    </location>
</feature>
<gene>
    <name evidence="2" type="ORF">CAUS1442_LOCUS2087</name>
</gene>
<feature type="compositionally biased region" description="Polar residues" evidence="1">
    <location>
        <begin position="31"/>
        <end position="46"/>
    </location>
</feature>
<dbReference type="AlphaFoldDB" id="A0A7R9WNB6"/>